<protein>
    <submittedName>
        <fullName evidence="11">Phosphate ABC transporter permease subunit PstC</fullName>
    </submittedName>
</protein>
<dbReference type="Pfam" id="PF00528">
    <property type="entry name" value="BPD_transp_1"/>
    <property type="match status" value="1"/>
</dbReference>
<reference evidence="11" key="1">
    <citation type="journal article" date="2021" name="PeerJ">
        <title>Extensive microbial diversity within the chicken gut microbiome revealed by metagenomics and culture.</title>
        <authorList>
            <person name="Gilroy R."/>
            <person name="Ravi A."/>
            <person name="Getino M."/>
            <person name="Pursley I."/>
            <person name="Horton D.L."/>
            <person name="Alikhan N.F."/>
            <person name="Baker D."/>
            <person name="Gharbi K."/>
            <person name="Hall N."/>
            <person name="Watson M."/>
            <person name="Adriaenssens E.M."/>
            <person name="Foster-Nyarko E."/>
            <person name="Jarju S."/>
            <person name="Secka A."/>
            <person name="Antonio M."/>
            <person name="Oren A."/>
            <person name="Chaudhuri R.R."/>
            <person name="La Ragione R."/>
            <person name="Hildebrand F."/>
            <person name="Pallen M.J."/>
        </authorList>
    </citation>
    <scope>NUCLEOTIDE SEQUENCE</scope>
    <source>
        <strain evidence="11">421</strain>
    </source>
</reference>
<feature type="transmembrane region" description="Helical" evidence="9">
    <location>
        <begin position="141"/>
        <end position="160"/>
    </location>
</feature>
<evidence type="ECO:0000256" key="8">
    <source>
        <dbReference type="ARBA" id="ARBA00023136"/>
    </source>
</evidence>
<keyword evidence="4" id="KW-1003">Cell membrane</keyword>
<dbReference type="InterPro" id="IPR035906">
    <property type="entry name" value="MetI-like_sf"/>
</dbReference>
<comment type="caution">
    <text evidence="11">The sequence shown here is derived from an EMBL/GenBank/DDBJ whole genome shotgun (WGS) entry which is preliminary data.</text>
</comment>
<evidence type="ECO:0000313" key="11">
    <source>
        <dbReference type="EMBL" id="HIW86512.1"/>
    </source>
</evidence>
<feature type="domain" description="ABC transmembrane type-1" evidence="10">
    <location>
        <begin position="68"/>
        <end position="275"/>
    </location>
</feature>
<sequence>MVKNRFKEFAMRAVFFIAACVSILAVGLICWFIFSNAFPAIGKIGVKEFLLGTEWRPLNDQYGILPMIVGSLYVTALAIAFGVPLGVLCAVFLAEYCPKKLYAIMKPAVDLLAGIPSVVYGFFALVVIVPAVRNLFGGGKSVLAAAILLAIMILPTVISVSESALRAVPQSYKEGALALGATKERAVFGVSLPAARSGISAGIILGIGRAVGETTAVVMIAGNQPVIPQSVLQGVRTLTTNIILEMGYAQDLHREALIATAAVLFVFVLLINLLFSALKNREDKI</sequence>
<evidence type="ECO:0000256" key="5">
    <source>
        <dbReference type="ARBA" id="ARBA00022592"/>
    </source>
</evidence>
<accession>A0A9D1RH40</accession>
<keyword evidence="8 9" id="KW-0472">Membrane</keyword>
<dbReference type="EMBL" id="DXGE01000034">
    <property type="protein sequence ID" value="HIW86512.1"/>
    <property type="molecule type" value="Genomic_DNA"/>
</dbReference>
<feature type="transmembrane region" description="Helical" evidence="9">
    <location>
        <begin position="108"/>
        <end position="129"/>
    </location>
</feature>
<feature type="transmembrane region" description="Helical" evidence="9">
    <location>
        <begin position="12"/>
        <end position="34"/>
    </location>
</feature>
<dbReference type="PANTHER" id="PTHR30425:SF1">
    <property type="entry name" value="PHOSPHATE TRANSPORT SYSTEM PERMEASE PROTEIN PSTC"/>
    <property type="match status" value="1"/>
</dbReference>
<evidence type="ECO:0000259" key="10">
    <source>
        <dbReference type="PROSITE" id="PS50928"/>
    </source>
</evidence>
<evidence type="ECO:0000256" key="6">
    <source>
        <dbReference type="ARBA" id="ARBA00022692"/>
    </source>
</evidence>
<evidence type="ECO:0000256" key="3">
    <source>
        <dbReference type="ARBA" id="ARBA00022448"/>
    </source>
</evidence>
<keyword evidence="7 9" id="KW-1133">Transmembrane helix</keyword>
<dbReference type="InterPro" id="IPR051124">
    <property type="entry name" value="Phosphate_Transport_Permease"/>
</dbReference>
<dbReference type="NCBIfam" id="TIGR02138">
    <property type="entry name" value="phosphate_pstC"/>
    <property type="match status" value="1"/>
</dbReference>
<dbReference type="GO" id="GO:0005886">
    <property type="term" value="C:plasma membrane"/>
    <property type="evidence" value="ECO:0007669"/>
    <property type="project" value="UniProtKB-SubCell"/>
</dbReference>
<proteinExistence type="inferred from homology"/>
<dbReference type="Proteomes" id="UP000824205">
    <property type="component" value="Unassembled WGS sequence"/>
</dbReference>
<dbReference type="PROSITE" id="PS50928">
    <property type="entry name" value="ABC_TM1"/>
    <property type="match status" value="1"/>
</dbReference>
<feature type="transmembrane region" description="Helical" evidence="9">
    <location>
        <begin position="72"/>
        <end position="96"/>
    </location>
</feature>
<evidence type="ECO:0000256" key="7">
    <source>
        <dbReference type="ARBA" id="ARBA00022989"/>
    </source>
</evidence>
<dbReference type="NCBIfam" id="TIGR00974">
    <property type="entry name" value="3a0107s02c"/>
    <property type="match status" value="1"/>
</dbReference>
<gene>
    <name evidence="11" type="primary">pstC</name>
    <name evidence="11" type="ORF">IAA48_08470</name>
</gene>
<dbReference type="GO" id="GO:0035435">
    <property type="term" value="P:phosphate ion transmembrane transport"/>
    <property type="evidence" value="ECO:0007669"/>
    <property type="project" value="InterPro"/>
</dbReference>
<dbReference type="CDD" id="cd06261">
    <property type="entry name" value="TM_PBP2"/>
    <property type="match status" value="1"/>
</dbReference>
<dbReference type="InterPro" id="IPR005672">
    <property type="entry name" value="Phosphate_PstA"/>
</dbReference>
<organism evidence="11 12">
    <name type="scientific">Candidatus Eubacterium faecipullorum</name>
    <dbReference type="NCBI Taxonomy" id="2838571"/>
    <lineage>
        <taxon>Bacteria</taxon>
        <taxon>Bacillati</taxon>
        <taxon>Bacillota</taxon>
        <taxon>Clostridia</taxon>
        <taxon>Eubacteriales</taxon>
        <taxon>Eubacteriaceae</taxon>
        <taxon>Eubacterium</taxon>
    </lineage>
</organism>
<feature type="transmembrane region" description="Helical" evidence="9">
    <location>
        <begin position="256"/>
        <end position="278"/>
    </location>
</feature>
<dbReference type="InterPro" id="IPR011864">
    <property type="entry name" value="Phosphate_PstC"/>
</dbReference>
<comment type="subcellular location">
    <subcellularLocation>
        <location evidence="1">Cell membrane</location>
        <topology evidence="1">Multi-pass membrane protein</topology>
    </subcellularLocation>
</comment>
<dbReference type="AlphaFoldDB" id="A0A9D1RH40"/>
<keyword evidence="5" id="KW-0592">Phosphate transport</keyword>
<keyword evidence="6 9" id="KW-0812">Transmembrane</keyword>
<reference evidence="11" key="2">
    <citation type="submission" date="2021-04" db="EMBL/GenBank/DDBJ databases">
        <authorList>
            <person name="Gilroy R."/>
        </authorList>
    </citation>
    <scope>NUCLEOTIDE SEQUENCE</scope>
    <source>
        <strain evidence="11">421</strain>
    </source>
</reference>
<evidence type="ECO:0000256" key="9">
    <source>
        <dbReference type="SAM" id="Phobius"/>
    </source>
</evidence>
<evidence type="ECO:0000256" key="2">
    <source>
        <dbReference type="ARBA" id="ARBA00007069"/>
    </source>
</evidence>
<dbReference type="PANTHER" id="PTHR30425">
    <property type="entry name" value="PHOSPHATE TRANSPORT SYSTEM PERMEASE PROTEIN PST"/>
    <property type="match status" value="1"/>
</dbReference>
<keyword evidence="3" id="KW-0813">Transport</keyword>
<dbReference type="SUPFAM" id="SSF161098">
    <property type="entry name" value="MetI-like"/>
    <property type="match status" value="1"/>
</dbReference>
<dbReference type="InterPro" id="IPR000515">
    <property type="entry name" value="MetI-like"/>
</dbReference>
<name>A0A9D1RH40_9FIRM</name>
<comment type="similarity">
    <text evidence="2">Belongs to the binding-protein-dependent transport system permease family. CysTW subfamily.</text>
</comment>
<evidence type="ECO:0000313" key="12">
    <source>
        <dbReference type="Proteomes" id="UP000824205"/>
    </source>
</evidence>
<evidence type="ECO:0000256" key="1">
    <source>
        <dbReference type="ARBA" id="ARBA00004651"/>
    </source>
</evidence>
<dbReference type="Gene3D" id="1.10.3720.10">
    <property type="entry name" value="MetI-like"/>
    <property type="match status" value="1"/>
</dbReference>
<evidence type="ECO:0000256" key="4">
    <source>
        <dbReference type="ARBA" id="ARBA00022475"/>
    </source>
</evidence>
<dbReference type="GO" id="GO:0005315">
    <property type="term" value="F:phosphate transmembrane transporter activity"/>
    <property type="evidence" value="ECO:0007669"/>
    <property type="project" value="InterPro"/>
</dbReference>